<keyword evidence="1" id="KW-0812">Transmembrane</keyword>
<evidence type="ECO:0000256" key="1">
    <source>
        <dbReference type="SAM" id="Phobius"/>
    </source>
</evidence>
<dbReference type="AlphaFoldDB" id="A0A1A9UWM3"/>
<dbReference type="VEuPathDB" id="VectorBase:GAUT018200"/>
<keyword evidence="3" id="KW-1185">Reference proteome</keyword>
<dbReference type="EnsemblMetazoa" id="GAUT018200-RA">
    <property type="protein sequence ID" value="GAUT018200-PA"/>
    <property type="gene ID" value="GAUT018200"/>
</dbReference>
<evidence type="ECO:0000313" key="3">
    <source>
        <dbReference type="Proteomes" id="UP000078200"/>
    </source>
</evidence>
<protein>
    <submittedName>
        <fullName evidence="2">Uncharacterized protein</fullName>
    </submittedName>
</protein>
<reference evidence="2" key="1">
    <citation type="submission" date="2020-05" db="UniProtKB">
        <authorList>
            <consortium name="EnsemblMetazoa"/>
        </authorList>
    </citation>
    <scope>IDENTIFICATION</scope>
    <source>
        <strain evidence="2">TTRI</strain>
    </source>
</reference>
<proteinExistence type="predicted"/>
<name>A0A1A9UWM3_GLOAU</name>
<keyword evidence="1" id="KW-0472">Membrane</keyword>
<feature type="transmembrane region" description="Helical" evidence="1">
    <location>
        <begin position="60"/>
        <end position="80"/>
    </location>
</feature>
<sequence>MVCKIVDGCCCCRTTTAPETAADDGRDMTIDDLSSGAWVALRAGRSPGARGSSAGQLPGCSVVIVVVVVAVVVLVVEVVVGDVGGNVLELLERMCVRECNVSLQSVKRYNNTHKPITAER</sequence>
<accession>A0A1A9UWM3</accession>
<organism evidence="2 3">
    <name type="scientific">Glossina austeni</name>
    <name type="common">Savannah tsetse fly</name>
    <dbReference type="NCBI Taxonomy" id="7395"/>
    <lineage>
        <taxon>Eukaryota</taxon>
        <taxon>Metazoa</taxon>
        <taxon>Ecdysozoa</taxon>
        <taxon>Arthropoda</taxon>
        <taxon>Hexapoda</taxon>
        <taxon>Insecta</taxon>
        <taxon>Pterygota</taxon>
        <taxon>Neoptera</taxon>
        <taxon>Endopterygota</taxon>
        <taxon>Diptera</taxon>
        <taxon>Brachycera</taxon>
        <taxon>Muscomorpha</taxon>
        <taxon>Hippoboscoidea</taxon>
        <taxon>Glossinidae</taxon>
        <taxon>Glossina</taxon>
    </lineage>
</organism>
<evidence type="ECO:0000313" key="2">
    <source>
        <dbReference type="EnsemblMetazoa" id="GAUT018200-PA"/>
    </source>
</evidence>
<dbReference type="Proteomes" id="UP000078200">
    <property type="component" value="Unassembled WGS sequence"/>
</dbReference>
<keyword evidence="1" id="KW-1133">Transmembrane helix</keyword>